<reference evidence="2" key="1">
    <citation type="journal article" date="2014" name="Int. J. Syst. Evol. Microbiol.">
        <title>Complete genome sequence of Corynebacterium casei LMG S-19264T (=DSM 44701T), isolated from a smear-ripened cheese.</title>
        <authorList>
            <consortium name="US DOE Joint Genome Institute (JGI-PGF)"/>
            <person name="Walter F."/>
            <person name="Albersmeier A."/>
            <person name="Kalinowski J."/>
            <person name="Ruckert C."/>
        </authorList>
    </citation>
    <scope>NUCLEOTIDE SEQUENCE</scope>
    <source>
        <strain evidence="2">JCM 4386</strain>
    </source>
</reference>
<keyword evidence="3" id="KW-1185">Reference proteome</keyword>
<name>A0A918GDK5_9ACTN</name>
<evidence type="ECO:0000256" key="1">
    <source>
        <dbReference type="SAM" id="MobiDB-lite"/>
    </source>
</evidence>
<feature type="region of interest" description="Disordered" evidence="1">
    <location>
        <begin position="1"/>
        <end position="64"/>
    </location>
</feature>
<sequence>MAASPATRSISVPSATSSRQARPRPPWATMPDATASAAVASRSVTATQAPSDANSRAAAAPMPLPAPVISTAVPAMDRGACPAEYERVAVPGLLTEIGLL</sequence>
<gene>
    <name evidence="2" type="ORF">GCM10010269_77230</name>
</gene>
<proteinExistence type="predicted"/>
<evidence type="ECO:0000313" key="3">
    <source>
        <dbReference type="Proteomes" id="UP000606194"/>
    </source>
</evidence>
<reference evidence="2" key="2">
    <citation type="submission" date="2020-09" db="EMBL/GenBank/DDBJ databases">
        <authorList>
            <person name="Sun Q."/>
            <person name="Ohkuma M."/>
        </authorList>
    </citation>
    <scope>NUCLEOTIDE SEQUENCE</scope>
    <source>
        <strain evidence="2">JCM 4386</strain>
    </source>
</reference>
<dbReference type="AlphaFoldDB" id="A0A918GDK5"/>
<dbReference type="Proteomes" id="UP000606194">
    <property type="component" value="Unassembled WGS sequence"/>
</dbReference>
<feature type="compositionally biased region" description="Low complexity" evidence="1">
    <location>
        <begin position="33"/>
        <end position="61"/>
    </location>
</feature>
<organism evidence="2 3">
    <name type="scientific">Streptomyces humidus</name>
    <dbReference type="NCBI Taxonomy" id="52259"/>
    <lineage>
        <taxon>Bacteria</taxon>
        <taxon>Bacillati</taxon>
        <taxon>Actinomycetota</taxon>
        <taxon>Actinomycetes</taxon>
        <taxon>Kitasatosporales</taxon>
        <taxon>Streptomycetaceae</taxon>
        <taxon>Streptomyces</taxon>
    </lineage>
</organism>
<dbReference type="EMBL" id="BMTL01000051">
    <property type="protein sequence ID" value="GGS27170.1"/>
    <property type="molecule type" value="Genomic_DNA"/>
</dbReference>
<comment type="caution">
    <text evidence="2">The sequence shown here is derived from an EMBL/GenBank/DDBJ whole genome shotgun (WGS) entry which is preliminary data.</text>
</comment>
<feature type="compositionally biased region" description="Polar residues" evidence="1">
    <location>
        <begin position="1"/>
        <end position="20"/>
    </location>
</feature>
<protein>
    <submittedName>
        <fullName evidence="2">Uncharacterized protein</fullName>
    </submittedName>
</protein>
<evidence type="ECO:0000313" key="2">
    <source>
        <dbReference type="EMBL" id="GGS27170.1"/>
    </source>
</evidence>
<accession>A0A918GDK5</accession>